<dbReference type="KEGG" id="psic:J4E96_09225"/>
<dbReference type="EMBL" id="CP071868">
    <property type="protein sequence ID" value="QTE31078.1"/>
    <property type="molecule type" value="Genomic_DNA"/>
</dbReference>
<keyword evidence="3" id="KW-1185">Reference proteome</keyword>
<reference evidence="2" key="1">
    <citation type="submission" date="2021-03" db="EMBL/GenBank/DDBJ databases">
        <title>Pengzhenrongella sicca gen. nov., sp. nov., a new member of suborder Micrococcineae isolated from High-Arctic tundra soil.</title>
        <authorList>
            <person name="Peng F."/>
        </authorList>
    </citation>
    <scope>NUCLEOTIDE SEQUENCE</scope>
    <source>
        <strain evidence="2">LRZ-2</strain>
    </source>
</reference>
<protein>
    <submittedName>
        <fullName evidence="2">FBP domain-containing protein</fullName>
    </submittedName>
</protein>
<dbReference type="InterPro" id="IPR032330">
    <property type="entry name" value="EF-G-binding_C"/>
</dbReference>
<gene>
    <name evidence="2" type="ORF">J4E96_09225</name>
</gene>
<sequence length="168" mass="18788">MKQLTETEVRASFINISLRERKAVKLPPEFETLVWTDLDYLGWKDPKLANVGYVVTHLDDGPTGIMLRQAEGRTRTRAQCSWCEDVTLPNDVHYFAAKRTGGAGRAGNTVATLVCANFECSANVRKLPPLAYTGFDLEAARTKRIHSLQLRSRVFVAGIRYNKSGSEQ</sequence>
<dbReference type="RefSeq" id="WP_227425456.1">
    <property type="nucleotide sequence ID" value="NZ_CP071868.1"/>
</dbReference>
<dbReference type="Pfam" id="PF16571">
    <property type="entry name" value="FBP_C"/>
    <property type="match status" value="1"/>
</dbReference>
<name>A0A8A4ZNF2_9MICO</name>
<proteinExistence type="predicted"/>
<organism evidence="2 3">
    <name type="scientific">Pengzhenrongella sicca</name>
    <dbReference type="NCBI Taxonomy" id="2819238"/>
    <lineage>
        <taxon>Bacteria</taxon>
        <taxon>Bacillati</taxon>
        <taxon>Actinomycetota</taxon>
        <taxon>Actinomycetes</taxon>
        <taxon>Micrococcales</taxon>
        <taxon>Pengzhenrongella</taxon>
    </lineage>
</organism>
<dbReference type="Proteomes" id="UP000663937">
    <property type="component" value="Chromosome"/>
</dbReference>
<evidence type="ECO:0000259" key="1">
    <source>
        <dbReference type="Pfam" id="PF16571"/>
    </source>
</evidence>
<evidence type="ECO:0000313" key="3">
    <source>
        <dbReference type="Proteomes" id="UP000663937"/>
    </source>
</evidence>
<accession>A0A8A4ZNF2</accession>
<dbReference type="AlphaFoldDB" id="A0A8A4ZNF2"/>
<evidence type="ECO:0000313" key="2">
    <source>
        <dbReference type="EMBL" id="QTE31078.1"/>
    </source>
</evidence>
<feature type="domain" description="Elongation factor G-binding protein C-terminal treble-clef zinc-finger" evidence="1">
    <location>
        <begin position="8"/>
        <end position="157"/>
    </location>
</feature>